<dbReference type="RefSeq" id="WP_197674802.1">
    <property type="nucleotide sequence ID" value="NZ_LT629711.1"/>
</dbReference>
<gene>
    <name evidence="2" type="ORF">SAMN04489867_1728</name>
</gene>
<evidence type="ECO:0000313" key="3">
    <source>
        <dbReference type="Proteomes" id="UP000199077"/>
    </source>
</evidence>
<dbReference type="STRING" id="443156.SAMN04489867_1728"/>
<dbReference type="InterPro" id="IPR018641">
    <property type="entry name" value="Trfase_1_rSAM/seldom-assoc"/>
</dbReference>
<organism evidence="2 3">
    <name type="scientific">Pedococcus dokdonensis</name>
    <dbReference type="NCBI Taxonomy" id="443156"/>
    <lineage>
        <taxon>Bacteria</taxon>
        <taxon>Bacillati</taxon>
        <taxon>Actinomycetota</taxon>
        <taxon>Actinomycetes</taxon>
        <taxon>Micrococcales</taxon>
        <taxon>Intrasporangiaceae</taxon>
        <taxon>Pedococcus</taxon>
    </lineage>
</organism>
<dbReference type="Gene3D" id="3.40.50.150">
    <property type="entry name" value="Vaccinia Virus protein VP39"/>
    <property type="match status" value="1"/>
</dbReference>
<dbReference type="InterPro" id="IPR029063">
    <property type="entry name" value="SAM-dependent_MTases_sf"/>
</dbReference>
<dbReference type="Proteomes" id="UP000199077">
    <property type="component" value="Chromosome I"/>
</dbReference>
<evidence type="ECO:0000259" key="1">
    <source>
        <dbReference type="Pfam" id="PF13649"/>
    </source>
</evidence>
<evidence type="ECO:0000313" key="2">
    <source>
        <dbReference type="EMBL" id="SDP20618.1"/>
    </source>
</evidence>
<dbReference type="AlphaFoldDB" id="A0A1H0QV55"/>
<dbReference type="InterPro" id="IPR041698">
    <property type="entry name" value="Methyltransf_25"/>
</dbReference>
<accession>A0A1H0QV55</accession>
<dbReference type="SUPFAM" id="SSF53335">
    <property type="entry name" value="S-adenosyl-L-methionine-dependent methyltransferases"/>
    <property type="match status" value="1"/>
</dbReference>
<dbReference type="SUPFAM" id="SSF53448">
    <property type="entry name" value="Nucleotide-diphospho-sugar transferases"/>
    <property type="match status" value="1"/>
</dbReference>
<feature type="domain" description="Methyltransferase" evidence="1">
    <location>
        <begin position="283"/>
        <end position="331"/>
    </location>
</feature>
<dbReference type="Gene3D" id="3.90.550.10">
    <property type="entry name" value="Spore Coat Polysaccharide Biosynthesis Protein SpsA, Chain A"/>
    <property type="match status" value="1"/>
</dbReference>
<dbReference type="PANTHER" id="PTHR36529:SF1">
    <property type="entry name" value="GLYCOSYLTRANSFERASE"/>
    <property type="match status" value="1"/>
</dbReference>
<name>A0A1H0QV55_9MICO</name>
<dbReference type="GO" id="GO:0016740">
    <property type="term" value="F:transferase activity"/>
    <property type="evidence" value="ECO:0007669"/>
    <property type="project" value="UniProtKB-KW"/>
</dbReference>
<dbReference type="PANTHER" id="PTHR36529">
    <property type="entry name" value="SLL1095 PROTEIN"/>
    <property type="match status" value="1"/>
</dbReference>
<dbReference type="Pfam" id="PF09837">
    <property type="entry name" value="DUF2064"/>
    <property type="match status" value="1"/>
</dbReference>
<proteinExistence type="predicted"/>
<dbReference type="CDD" id="cd02440">
    <property type="entry name" value="AdoMet_MTases"/>
    <property type="match status" value="1"/>
</dbReference>
<protein>
    <submittedName>
        <fullName evidence="2">Transferase 1, rSAM/selenodomain-associated</fullName>
    </submittedName>
</protein>
<reference evidence="3" key="1">
    <citation type="submission" date="2016-10" db="EMBL/GenBank/DDBJ databases">
        <authorList>
            <person name="Varghese N."/>
            <person name="Submissions S."/>
        </authorList>
    </citation>
    <scope>NUCLEOTIDE SEQUENCE [LARGE SCALE GENOMIC DNA]</scope>
    <source>
        <strain evidence="3">DSM 22329</strain>
    </source>
</reference>
<keyword evidence="3" id="KW-1185">Reference proteome</keyword>
<keyword evidence="2" id="KW-0808">Transferase</keyword>
<dbReference type="InterPro" id="IPR029044">
    <property type="entry name" value="Nucleotide-diphossugar_trans"/>
</dbReference>
<dbReference type="EMBL" id="LT629711">
    <property type="protein sequence ID" value="SDP20618.1"/>
    <property type="molecule type" value="Genomic_DNA"/>
</dbReference>
<sequence>MSRPAAPTGTTTAAALTTAATGLHTVVILAKSPQPGRVKTRLTPVFAPSEAAALAAAAIRDTLAAARATGARTILSWDGPLTSWLPDDVPVHPQGDGGLAERLDETFRRCLPPDGDQPTLLVGMDTPQVTPTELCSDWHGADAVLGLSEDGGYWAVGLRRYRPGLFAGVPMSTDHTGAAQLRRLREAGLSVHLLPHLRDVDEPVDAAAVAQAAPRSRFARTFRRIVATPCHPSLLFDLALAGGPVRVSGEEARAGRSQVLPVESWLRMSPVDHLIVSRCSGPVIDIGCGPGRFVEALAARGLPVLGIDVSGASVGQTRARGASALCRDVFEPVPGEGRWQTLLLADGNVGIGGDPVELLIRCRELLSPEGWALVEVDPDEDVDRRAQVSLIGPLGRRSSPFPWAQVGARALVRYAAQAGLLAVEDWRGGGRAFVTLRRAA</sequence>
<dbReference type="Pfam" id="PF13649">
    <property type="entry name" value="Methyltransf_25"/>
    <property type="match status" value="1"/>
</dbReference>